<dbReference type="Proteomes" id="UP000650524">
    <property type="component" value="Unassembled WGS sequence"/>
</dbReference>
<dbReference type="InterPro" id="IPR044122">
    <property type="entry name" value="UPF0261_N"/>
</dbReference>
<dbReference type="PANTHER" id="PTHR31862">
    <property type="entry name" value="UPF0261 DOMAIN PROTEIN (AFU_ORTHOLOGUE AFUA_1G10120)"/>
    <property type="match status" value="1"/>
</dbReference>
<dbReference type="Gene3D" id="3.40.50.12020">
    <property type="entry name" value="Uncharacterised protein family UPF0261, NN domain"/>
    <property type="match status" value="1"/>
</dbReference>
<feature type="domain" description="UPF0261" evidence="1">
    <location>
        <begin position="6"/>
        <end position="173"/>
    </location>
</feature>
<dbReference type="EMBL" id="JACNJD010000155">
    <property type="protein sequence ID" value="MBC8176703.1"/>
    <property type="molecule type" value="Genomic_DNA"/>
</dbReference>
<dbReference type="InterPro" id="IPR051353">
    <property type="entry name" value="Tobamovirus_resist_UPF0261"/>
</dbReference>
<dbReference type="Pfam" id="PF23189">
    <property type="entry name" value="UPF0261_C"/>
    <property type="match status" value="1"/>
</dbReference>
<feature type="domain" description="UPF0261" evidence="2">
    <location>
        <begin position="181"/>
        <end position="397"/>
    </location>
</feature>
<gene>
    <name evidence="3" type="ORF">H8E19_04805</name>
</gene>
<dbReference type="NCBIfam" id="NF002674">
    <property type="entry name" value="PRK02399.1-2"/>
    <property type="match status" value="1"/>
</dbReference>
<dbReference type="InterPro" id="IPR008322">
    <property type="entry name" value="UPF0261"/>
</dbReference>
<reference evidence="3 4" key="1">
    <citation type="submission" date="2020-08" db="EMBL/GenBank/DDBJ databases">
        <title>Bridging the membrane lipid divide: bacteria of the FCB group superphylum have the potential to synthesize archaeal ether lipids.</title>
        <authorList>
            <person name="Villanueva L."/>
            <person name="Von Meijenfeldt F.A.B."/>
            <person name="Westbye A.B."/>
            <person name="Yadav S."/>
            <person name="Hopmans E.C."/>
            <person name="Dutilh B.E."/>
            <person name="Sinninghe Damste J.S."/>
        </authorList>
    </citation>
    <scope>NUCLEOTIDE SEQUENCE [LARGE SCALE GENOMIC DNA]</scope>
    <source>
        <strain evidence="3">NIOZ-UU27</strain>
    </source>
</reference>
<sequence>MAQNRAIAVVGTFDSKGEEHFFLKERIEDRGISTLTINVGTKNPSPFPVDYDLYEQVVADKGVIPPSRDKAIQAVIDHATVLIKKLHKDGEICGIISAGGGTGTHIGTSVMHVLPLGVPKIMVSTVASRDMKMSVGTKDITMMHSVADILGVNSIIGGILDRAAGAIVGMVQNSWEQTQKKKRIALSMFGFITKAAEAIREFLEEKGYEVVAFHANGTGGMAMEELAAEGYFHGILDLATHELADDLMDGYCGGIGPERLEPISGLQIPRLVIPGGLDCAVLEFTRNNVPDKFRGRNIFYYDFRSAVRLSLKETRFIAGQLAEKLNQDISGIKVLVPMRGWSEADGEGRPLYDSVAQDEFMKTLRHDLDPKVEIMEVDLHINDPSFAELAAKIMDDMLRTSN</sequence>
<keyword evidence="3" id="KW-0067">ATP-binding</keyword>
<accession>A0A8J6MZI4</accession>
<comment type="caution">
    <text evidence="3">The sequence shown here is derived from an EMBL/GenBank/DDBJ whole genome shotgun (WGS) entry which is preliminary data.</text>
</comment>
<organism evidence="3 4">
    <name type="scientific">Candidatus Desulfacyla euxinica</name>
    <dbReference type="NCBI Taxonomy" id="2841693"/>
    <lineage>
        <taxon>Bacteria</taxon>
        <taxon>Deltaproteobacteria</taxon>
        <taxon>Candidatus Desulfacyla</taxon>
    </lineage>
</organism>
<proteinExistence type="predicted"/>
<dbReference type="PIRSF" id="PIRSF033271">
    <property type="entry name" value="UCP033271"/>
    <property type="match status" value="1"/>
</dbReference>
<dbReference type="PANTHER" id="PTHR31862:SF1">
    <property type="entry name" value="UPF0261 DOMAIN PROTEIN (AFU_ORTHOLOGUE AFUA_1G10120)"/>
    <property type="match status" value="1"/>
</dbReference>
<dbReference type="Pfam" id="PF06792">
    <property type="entry name" value="UPF0261"/>
    <property type="match status" value="1"/>
</dbReference>
<evidence type="ECO:0000259" key="1">
    <source>
        <dbReference type="Pfam" id="PF06792"/>
    </source>
</evidence>
<evidence type="ECO:0000313" key="3">
    <source>
        <dbReference type="EMBL" id="MBC8176703.1"/>
    </source>
</evidence>
<dbReference type="InterPro" id="IPR056778">
    <property type="entry name" value="UPF0261_C"/>
</dbReference>
<dbReference type="GO" id="GO:0005524">
    <property type="term" value="F:ATP binding"/>
    <property type="evidence" value="ECO:0007669"/>
    <property type="project" value="UniProtKB-KW"/>
</dbReference>
<dbReference type="AlphaFoldDB" id="A0A8J6MZI4"/>
<evidence type="ECO:0000259" key="2">
    <source>
        <dbReference type="Pfam" id="PF23189"/>
    </source>
</evidence>
<evidence type="ECO:0000313" key="4">
    <source>
        <dbReference type="Proteomes" id="UP000650524"/>
    </source>
</evidence>
<keyword evidence="3" id="KW-0547">Nucleotide-binding</keyword>
<protein>
    <submittedName>
        <fullName evidence="3">Tm-1-like ATP-binding domain-containing protein</fullName>
    </submittedName>
</protein>
<dbReference type="Gene3D" id="3.40.50.12030">
    <property type="entry name" value="Uncharacterised protein family UPF0261, NC domain"/>
    <property type="match status" value="1"/>
</dbReference>
<dbReference type="CDD" id="cd15488">
    <property type="entry name" value="Tm-1-like"/>
    <property type="match status" value="1"/>
</dbReference>
<name>A0A8J6MZI4_9DELT</name>